<accession>D8TXD5</accession>
<dbReference type="AlphaFoldDB" id="D8TXD5"/>
<protein>
    <submittedName>
        <fullName evidence="5">Uncharacterized protein</fullName>
    </submittedName>
</protein>
<dbReference type="GO" id="GO:0005634">
    <property type="term" value="C:nucleus"/>
    <property type="evidence" value="ECO:0007669"/>
    <property type="project" value="TreeGrafter"/>
</dbReference>
<dbReference type="PROSITE" id="PS50082">
    <property type="entry name" value="WD_REPEATS_2"/>
    <property type="match status" value="3"/>
</dbReference>
<feature type="compositionally biased region" description="Acidic residues" evidence="4">
    <location>
        <begin position="100"/>
        <end position="111"/>
    </location>
</feature>
<dbReference type="PANTHER" id="PTHR16017">
    <property type="entry name" value="GASTRULATION DEFECTIVE PROTEIN 1-RELATED"/>
    <property type="match status" value="1"/>
</dbReference>
<feature type="region of interest" description="Disordered" evidence="4">
    <location>
        <begin position="75"/>
        <end position="307"/>
    </location>
</feature>
<dbReference type="PANTHER" id="PTHR16017:SF0">
    <property type="entry name" value="WD REPEAT-CONTAINING PROTEIN 70"/>
    <property type="match status" value="1"/>
</dbReference>
<keyword evidence="1 3" id="KW-0853">WD repeat</keyword>
<dbReference type="Pfam" id="PF00400">
    <property type="entry name" value="WD40"/>
    <property type="match status" value="4"/>
</dbReference>
<feature type="repeat" description="WD" evidence="3">
    <location>
        <begin position="483"/>
        <end position="509"/>
    </location>
</feature>
<sequence length="656" mass="69797">MSSDDDAEELAAMRAQRAARIGGAATLSELRELQRRAEAADAGSIAFFDTSFRPQHSPIFENLSTWFLRRSSVRDRGSAPMVGPPRPPPRKLEAENMRNEEDEEEDEEDDGAGQGRSAAVASCGWSEESDRMDDPLRAHLPMSFGPQETKVVNPITVHNALRRSASPPPPPRVPGSGARPGPGPGPGAGTKSTAPGGAVVASTSYGPPRPPGRPAGGVGGAAAAAFGPPRPPSERSSGGGGNGNEAAAAVAVAAADEDEDMVGPPRPPPGSEDAGESDEDGGGGSGEGGDPRVGVDEDDDDEDPYGLPITHEAVLKGHTKAVSCLDIEYTGTRMGSSSVKPRCRSSVTGSYDYTVRLYDFHGMKSDMRSFRDLEPSDGHPVLSVSWSPSGDAFLVVTGAAQAKMYDRDGRALGEFVRGDMYIRDARNTKGHISGLTGGWWHPTDRYTAITSSEDGTVRIWDTHNVMQKTVIKPALARPVRTAITAVSYNTTGSLIGAGLADGTVQVWSVGGKFGVSAAVAQVMPPKPQMVEKQGWTYVSKPNQLIRDAHEPTYRHTYLHIHKRKHEHKHTRQAPVAVFAAVFALLRGVLLLEGLVYFPPGGPGGGEGGRWYFLWLLRVVLCCVGGTEVTSLCFSSDNHSLISRGTDGTLKIWDLRR</sequence>
<feature type="repeat" description="WD" evidence="3">
    <location>
        <begin position="628"/>
        <end position="656"/>
    </location>
</feature>
<dbReference type="OrthoDB" id="10264376at2759"/>
<dbReference type="SMART" id="SM00320">
    <property type="entry name" value="WD40"/>
    <property type="match status" value="5"/>
</dbReference>
<dbReference type="GO" id="GO:0035861">
    <property type="term" value="C:site of double-strand break"/>
    <property type="evidence" value="ECO:0007669"/>
    <property type="project" value="TreeGrafter"/>
</dbReference>
<dbReference type="Gene3D" id="2.130.10.10">
    <property type="entry name" value="YVTN repeat-like/Quinoprotein amine dehydrogenase"/>
    <property type="match status" value="2"/>
</dbReference>
<dbReference type="InterPro" id="IPR020472">
    <property type="entry name" value="WD40_PAC1"/>
</dbReference>
<dbReference type="GeneID" id="9615256"/>
<dbReference type="PRINTS" id="PR00320">
    <property type="entry name" value="GPROTEINBRPT"/>
</dbReference>
<dbReference type="RefSeq" id="XP_002950996.1">
    <property type="nucleotide sequence ID" value="XM_002950950.1"/>
</dbReference>
<evidence type="ECO:0000256" key="2">
    <source>
        <dbReference type="ARBA" id="ARBA00022737"/>
    </source>
</evidence>
<dbReference type="KEGG" id="vcn:VOLCADRAFT_104953"/>
<dbReference type="EMBL" id="GL378342">
    <property type="protein sequence ID" value="EFJ47890.1"/>
    <property type="molecule type" value="Genomic_DNA"/>
</dbReference>
<dbReference type="Proteomes" id="UP000001058">
    <property type="component" value="Unassembled WGS sequence"/>
</dbReference>
<feature type="repeat" description="WD" evidence="3">
    <location>
        <begin position="428"/>
        <end position="461"/>
    </location>
</feature>
<keyword evidence="6" id="KW-1185">Reference proteome</keyword>
<feature type="compositionally biased region" description="Basic and acidic residues" evidence="4">
    <location>
        <begin position="90"/>
        <end position="99"/>
    </location>
</feature>
<gene>
    <name evidence="5" type="ORF">VOLCADRAFT_104953</name>
</gene>
<dbReference type="InterPro" id="IPR036322">
    <property type="entry name" value="WD40_repeat_dom_sf"/>
</dbReference>
<dbReference type="SUPFAM" id="SSF50978">
    <property type="entry name" value="WD40 repeat-like"/>
    <property type="match status" value="1"/>
</dbReference>
<dbReference type="PROSITE" id="PS50294">
    <property type="entry name" value="WD_REPEATS_REGION"/>
    <property type="match status" value="1"/>
</dbReference>
<name>D8TXD5_VOLCA</name>
<dbReference type="eggNOG" id="KOG0772">
    <property type="taxonomic scope" value="Eukaryota"/>
</dbReference>
<evidence type="ECO:0000256" key="4">
    <source>
        <dbReference type="SAM" id="MobiDB-lite"/>
    </source>
</evidence>
<dbReference type="InterPro" id="IPR001680">
    <property type="entry name" value="WD40_rpt"/>
</dbReference>
<dbReference type="InParanoid" id="D8TXD5"/>
<keyword evidence="2" id="KW-0677">Repeat</keyword>
<feature type="compositionally biased region" description="Low complexity" evidence="4">
    <location>
        <begin position="244"/>
        <end position="254"/>
    </location>
</feature>
<evidence type="ECO:0000313" key="5">
    <source>
        <dbReference type="EMBL" id="EFJ47890.1"/>
    </source>
</evidence>
<proteinExistence type="predicted"/>
<dbReference type="STRING" id="3068.D8TXD5"/>
<reference evidence="5 6" key="1">
    <citation type="journal article" date="2010" name="Science">
        <title>Genomic analysis of organismal complexity in the multicellular green alga Volvox carteri.</title>
        <authorList>
            <person name="Prochnik S.E."/>
            <person name="Umen J."/>
            <person name="Nedelcu A.M."/>
            <person name="Hallmann A."/>
            <person name="Miller S.M."/>
            <person name="Nishii I."/>
            <person name="Ferris P."/>
            <person name="Kuo A."/>
            <person name="Mitros T."/>
            <person name="Fritz-Laylin L.K."/>
            <person name="Hellsten U."/>
            <person name="Chapman J."/>
            <person name="Simakov O."/>
            <person name="Rensing S.A."/>
            <person name="Terry A."/>
            <person name="Pangilinan J."/>
            <person name="Kapitonov V."/>
            <person name="Jurka J."/>
            <person name="Salamov A."/>
            <person name="Shapiro H."/>
            <person name="Schmutz J."/>
            <person name="Grimwood J."/>
            <person name="Lindquist E."/>
            <person name="Lucas S."/>
            <person name="Grigoriev I.V."/>
            <person name="Schmitt R."/>
            <person name="Kirk D."/>
            <person name="Rokhsar D.S."/>
        </authorList>
    </citation>
    <scope>NUCLEOTIDE SEQUENCE [LARGE SCALE GENOMIC DNA]</scope>
    <source>
        <strain evidence="6">f. Nagariensis / Eve</strain>
    </source>
</reference>
<evidence type="ECO:0000256" key="3">
    <source>
        <dbReference type="PROSITE-ProRule" id="PRU00221"/>
    </source>
</evidence>
<feature type="compositionally biased region" description="Basic and acidic residues" evidence="4">
    <location>
        <begin position="128"/>
        <end position="137"/>
    </location>
</feature>
<evidence type="ECO:0000256" key="1">
    <source>
        <dbReference type="ARBA" id="ARBA00022574"/>
    </source>
</evidence>
<organism evidence="6">
    <name type="scientific">Volvox carteri f. nagariensis</name>
    <dbReference type="NCBI Taxonomy" id="3068"/>
    <lineage>
        <taxon>Eukaryota</taxon>
        <taxon>Viridiplantae</taxon>
        <taxon>Chlorophyta</taxon>
        <taxon>core chlorophytes</taxon>
        <taxon>Chlorophyceae</taxon>
        <taxon>CS clade</taxon>
        <taxon>Chlamydomonadales</taxon>
        <taxon>Volvocaceae</taxon>
        <taxon>Volvox</taxon>
    </lineage>
</organism>
<evidence type="ECO:0000313" key="6">
    <source>
        <dbReference type="Proteomes" id="UP000001058"/>
    </source>
</evidence>
<dbReference type="InterPro" id="IPR015943">
    <property type="entry name" value="WD40/YVTN_repeat-like_dom_sf"/>
</dbReference>
<dbReference type="InterPro" id="IPR051858">
    <property type="entry name" value="WD_repeat_GAD-1"/>
</dbReference>